<dbReference type="Gene3D" id="3.40.50.1950">
    <property type="entry name" value="Flavin prenyltransferase-like"/>
    <property type="match status" value="1"/>
</dbReference>
<reference evidence="2 3" key="1">
    <citation type="submission" date="2019-04" db="EMBL/GenBank/DDBJ databases">
        <authorList>
            <person name="Feng G."/>
            <person name="Zhang J."/>
            <person name="Zhu H."/>
        </authorList>
    </citation>
    <scope>NUCLEOTIDE SEQUENCE [LARGE SCALE GENOMIC DNA]</scope>
    <source>
        <strain evidence="2 3">JCM 17223</strain>
    </source>
</reference>
<dbReference type="GO" id="GO:0003824">
    <property type="term" value="F:catalytic activity"/>
    <property type="evidence" value="ECO:0007669"/>
    <property type="project" value="InterPro"/>
</dbReference>
<dbReference type="RefSeq" id="WP_135498443.1">
    <property type="nucleotide sequence ID" value="NZ_SRLD01000027.1"/>
</dbReference>
<evidence type="ECO:0000259" key="1">
    <source>
        <dbReference type="Pfam" id="PF02441"/>
    </source>
</evidence>
<gene>
    <name evidence="2" type="ORF">E5J99_14015</name>
</gene>
<feature type="domain" description="Flavoprotein" evidence="1">
    <location>
        <begin position="6"/>
        <end position="122"/>
    </location>
</feature>
<dbReference type="InterPro" id="IPR036551">
    <property type="entry name" value="Flavin_trans-like"/>
</dbReference>
<dbReference type="SUPFAM" id="SSF52507">
    <property type="entry name" value="Homo-oligomeric flavin-containing Cys decarboxylases, HFCD"/>
    <property type="match status" value="1"/>
</dbReference>
<dbReference type="InterPro" id="IPR003382">
    <property type="entry name" value="Flavoprotein"/>
</dbReference>
<dbReference type="Proteomes" id="UP000297739">
    <property type="component" value="Unassembled WGS sequence"/>
</dbReference>
<dbReference type="OrthoDB" id="9802554at2"/>
<evidence type="ECO:0000313" key="2">
    <source>
        <dbReference type="EMBL" id="TGE15018.1"/>
    </source>
</evidence>
<proteinExistence type="predicted"/>
<dbReference type="AlphaFoldDB" id="A0A4Z0PJG0"/>
<dbReference type="Pfam" id="PF02441">
    <property type="entry name" value="Flavoprotein"/>
    <property type="match status" value="1"/>
</dbReference>
<dbReference type="EMBL" id="SRLD01000027">
    <property type="protein sequence ID" value="TGE15018.1"/>
    <property type="molecule type" value="Genomic_DNA"/>
</dbReference>
<comment type="caution">
    <text evidence="2">The sequence shown here is derived from an EMBL/GenBank/DDBJ whole genome shotgun (WGS) entry which is preliminary data.</text>
</comment>
<protein>
    <recommendedName>
        <fullName evidence="1">Flavoprotein domain-containing protein</fullName>
    </recommendedName>
</protein>
<organism evidence="2 3">
    <name type="scientific">Hymenobacter elongatus</name>
    <dbReference type="NCBI Taxonomy" id="877208"/>
    <lineage>
        <taxon>Bacteria</taxon>
        <taxon>Pseudomonadati</taxon>
        <taxon>Bacteroidota</taxon>
        <taxon>Cytophagia</taxon>
        <taxon>Cytophagales</taxon>
        <taxon>Hymenobacteraceae</taxon>
        <taxon>Hymenobacter</taxon>
    </lineage>
</organism>
<name>A0A4Z0PJG0_9BACT</name>
<accession>A0A4Z0PJG0</accession>
<keyword evidence="3" id="KW-1185">Reference proteome</keyword>
<evidence type="ECO:0000313" key="3">
    <source>
        <dbReference type="Proteomes" id="UP000297739"/>
    </source>
</evidence>
<sequence>MNQQIITICAGGVIETALLPYHLVHLTAHYDLNTRIAISQHAEKFVSELSLQCISKNAVYTENKDVDVVTGLPYHILYSHCDLLLIRPATARIVAECALGIITCPVTRLFSFVEKKKIIMCFMLHPRMEKNIYAQHIINLKNLGVMILGFEDERSTDWTNIEQVISQRLNLCKKDDVEQVRIVYKS</sequence>